<evidence type="ECO:0000313" key="3">
    <source>
        <dbReference type="EMBL" id="KAK9091087.1"/>
    </source>
</evidence>
<dbReference type="InterPro" id="IPR036392">
    <property type="entry name" value="PLAT/LH2_dom_sf"/>
</dbReference>
<evidence type="ECO:0000313" key="4">
    <source>
        <dbReference type="Proteomes" id="UP001417504"/>
    </source>
</evidence>
<gene>
    <name evidence="3" type="ORF">Sjap_024264</name>
</gene>
<feature type="chain" id="PRO_5042831931" description="PLAT domain-containing protein" evidence="1">
    <location>
        <begin position="25"/>
        <end position="156"/>
    </location>
</feature>
<evidence type="ECO:0000256" key="1">
    <source>
        <dbReference type="SAM" id="SignalP"/>
    </source>
</evidence>
<dbReference type="AlphaFoldDB" id="A0AAP0EGB0"/>
<feature type="domain" description="PLAT" evidence="2">
    <location>
        <begin position="75"/>
        <end position="139"/>
    </location>
</feature>
<dbReference type="InterPro" id="IPR001024">
    <property type="entry name" value="PLAT/LH2_dom"/>
</dbReference>
<dbReference type="Gene3D" id="2.60.60.20">
    <property type="entry name" value="PLAT/LH2 domain"/>
    <property type="match status" value="1"/>
</dbReference>
<reference evidence="3 4" key="1">
    <citation type="submission" date="2024-01" db="EMBL/GenBank/DDBJ databases">
        <title>Genome assemblies of Stephania.</title>
        <authorList>
            <person name="Yang L."/>
        </authorList>
    </citation>
    <scope>NUCLEOTIDE SEQUENCE [LARGE SCALE GENOMIC DNA]</scope>
    <source>
        <strain evidence="3">QJT</strain>
        <tissue evidence="3">Leaf</tissue>
    </source>
</reference>
<name>A0AAP0EGB0_9MAGN</name>
<comment type="caution">
    <text evidence="3">The sequence shown here is derived from an EMBL/GenBank/DDBJ whole genome shotgun (WGS) entry which is preliminary data.</text>
</comment>
<proteinExistence type="predicted"/>
<organism evidence="3 4">
    <name type="scientific">Stephania japonica</name>
    <dbReference type="NCBI Taxonomy" id="461633"/>
    <lineage>
        <taxon>Eukaryota</taxon>
        <taxon>Viridiplantae</taxon>
        <taxon>Streptophyta</taxon>
        <taxon>Embryophyta</taxon>
        <taxon>Tracheophyta</taxon>
        <taxon>Spermatophyta</taxon>
        <taxon>Magnoliopsida</taxon>
        <taxon>Ranunculales</taxon>
        <taxon>Menispermaceae</taxon>
        <taxon>Menispermoideae</taxon>
        <taxon>Cissampelideae</taxon>
        <taxon>Stephania</taxon>
    </lineage>
</organism>
<feature type="signal peptide" evidence="1">
    <location>
        <begin position="1"/>
        <end position="24"/>
    </location>
</feature>
<dbReference type="SUPFAM" id="SSF49723">
    <property type="entry name" value="Lipase/lipooxygenase domain (PLAT/LH2 domain)"/>
    <property type="match status" value="1"/>
</dbReference>
<accession>A0AAP0EGB0</accession>
<dbReference type="Pfam" id="PF01477">
    <property type="entry name" value="PLAT"/>
    <property type="match status" value="1"/>
</dbReference>
<evidence type="ECO:0000259" key="2">
    <source>
        <dbReference type="Pfam" id="PF01477"/>
    </source>
</evidence>
<keyword evidence="4" id="KW-1185">Reference proteome</keyword>
<sequence>MAKLTANYAAFLIIFAAILSTFQAQVTKYCEHEIVVGTGPSRGPTTKLKMLIEAIGGRNINTTNLIKNWGAMGPKHTYFLPNSRDKFKATLPCLPANFCYVQIGGKKGELVPHWFLNNITVETKGDGIYRFKSFNNFGDDGDVKFIYPYVDDGECP</sequence>
<keyword evidence="1" id="KW-0732">Signal</keyword>
<dbReference type="Proteomes" id="UP001417504">
    <property type="component" value="Unassembled WGS sequence"/>
</dbReference>
<dbReference type="EMBL" id="JBBNAE010000010">
    <property type="protein sequence ID" value="KAK9091087.1"/>
    <property type="molecule type" value="Genomic_DNA"/>
</dbReference>
<protein>
    <recommendedName>
        <fullName evidence="2">PLAT domain-containing protein</fullName>
    </recommendedName>
</protein>